<evidence type="ECO:0000256" key="1">
    <source>
        <dbReference type="SAM" id="Phobius"/>
    </source>
</evidence>
<organism evidence="2 3">
    <name type="scientific">Texcoconibacillus texcoconensis</name>
    <dbReference type="NCBI Taxonomy" id="1095777"/>
    <lineage>
        <taxon>Bacteria</taxon>
        <taxon>Bacillati</taxon>
        <taxon>Bacillota</taxon>
        <taxon>Bacilli</taxon>
        <taxon>Bacillales</taxon>
        <taxon>Bacillaceae</taxon>
        <taxon>Texcoconibacillus</taxon>
    </lineage>
</organism>
<feature type="transmembrane region" description="Helical" evidence="1">
    <location>
        <begin position="79"/>
        <end position="97"/>
    </location>
</feature>
<reference evidence="2 3" key="1">
    <citation type="submission" date="2020-08" db="EMBL/GenBank/DDBJ databases">
        <title>Genomic Encyclopedia of Type Strains, Phase IV (KMG-IV): sequencing the most valuable type-strain genomes for metagenomic binning, comparative biology and taxonomic classification.</title>
        <authorList>
            <person name="Goeker M."/>
        </authorList>
    </citation>
    <scope>NUCLEOTIDE SEQUENCE [LARGE SCALE GENOMIC DNA]</scope>
    <source>
        <strain evidence="2 3">DSM 24696</strain>
    </source>
</reference>
<accession>A0A840QSR4</accession>
<sequence>MLAWFYLFYIAIMGSLALYHLSTHKQRNNSESDVIYLLKDTKKIHTESKMYRTSIISAYVVLGLSLVILFEMFRNTDTTALLFLLLIPVSFHVLFTLDKLFEVRSDRVIFSGYQAHWHKIRQIGWLKKQDKFSTLMMELNKGTKIRIKIPKSETKELEKVLKQYVQFEDDLSKKTSTK</sequence>
<feature type="transmembrane region" description="Helical" evidence="1">
    <location>
        <begin position="51"/>
        <end position="73"/>
    </location>
</feature>
<dbReference type="Proteomes" id="UP000551878">
    <property type="component" value="Unassembled WGS sequence"/>
</dbReference>
<evidence type="ECO:0008006" key="4">
    <source>
        <dbReference type="Google" id="ProtNLM"/>
    </source>
</evidence>
<dbReference type="RefSeq" id="WP_184664778.1">
    <property type="nucleotide sequence ID" value="NZ_JACHHB010000012.1"/>
</dbReference>
<name>A0A840QSR4_9BACI</name>
<keyword evidence="1" id="KW-0472">Membrane</keyword>
<keyword evidence="3" id="KW-1185">Reference proteome</keyword>
<keyword evidence="1" id="KW-1133">Transmembrane helix</keyword>
<evidence type="ECO:0000313" key="2">
    <source>
        <dbReference type="EMBL" id="MBB5174353.1"/>
    </source>
</evidence>
<gene>
    <name evidence="2" type="ORF">HNQ41_002568</name>
</gene>
<dbReference type="EMBL" id="JACHHB010000012">
    <property type="protein sequence ID" value="MBB5174353.1"/>
    <property type="molecule type" value="Genomic_DNA"/>
</dbReference>
<evidence type="ECO:0000313" key="3">
    <source>
        <dbReference type="Proteomes" id="UP000551878"/>
    </source>
</evidence>
<keyword evidence="1" id="KW-0812">Transmembrane</keyword>
<feature type="transmembrane region" description="Helical" evidence="1">
    <location>
        <begin position="6"/>
        <end position="22"/>
    </location>
</feature>
<protein>
    <recommendedName>
        <fullName evidence="4">DUF5673 domain-containing protein</fullName>
    </recommendedName>
</protein>
<dbReference type="AlphaFoldDB" id="A0A840QSR4"/>
<comment type="caution">
    <text evidence="2">The sequence shown here is derived from an EMBL/GenBank/DDBJ whole genome shotgun (WGS) entry which is preliminary data.</text>
</comment>
<proteinExistence type="predicted"/>